<evidence type="ECO:0000256" key="3">
    <source>
        <dbReference type="ARBA" id="ARBA00023163"/>
    </source>
</evidence>
<dbReference type="InterPro" id="IPR036388">
    <property type="entry name" value="WH-like_DNA-bd_sf"/>
</dbReference>
<keyword evidence="7" id="KW-1185">Reference proteome</keyword>
<dbReference type="GO" id="GO:0097367">
    <property type="term" value="F:carbohydrate derivative binding"/>
    <property type="evidence" value="ECO:0007669"/>
    <property type="project" value="InterPro"/>
</dbReference>
<dbReference type="InterPro" id="IPR046348">
    <property type="entry name" value="SIS_dom_sf"/>
</dbReference>
<dbReference type="AlphaFoldDB" id="A0A7S9LU45"/>
<evidence type="ECO:0000259" key="4">
    <source>
        <dbReference type="PROSITE" id="PS51071"/>
    </source>
</evidence>
<evidence type="ECO:0000256" key="2">
    <source>
        <dbReference type="ARBA" id="ARBA00023125"/>
    </source>
</evidence>
<dbReference type="RefSeq" id="WP_196103982.1">
    <property type="nucleotide sequence ID" value="NZ_CP064942.1"/>
</dbReference>
<dbReference type="EMBL" id="CP064942">
    <property type="protein sequence ID" value="QPH54780.1"/>
    <property type="molecule type" value="Genomic_DNA"/>
</dbReference>
<gene>
    <name evidence="6" type="ORF">I0K15_03115</name>
</gene>
<dbReference type="InterPro" id="IPR035472">
    <property type="entry name" value="RpiR-like_SIS"/>
</dbReference>
<organism evidence="6 7">
    <name type="scientific">Pontivivens ytuae</name>
    <dbReference type="NCBI Taxonomy" id="2789856"/>
    <lineage>
        <taxon>Bacteria</taxon>
        <taxon>Pseudomonadati</taxon>
        <taxon>Pseudomonadota</taxon>
        <taxon>Alphaproteobacteria</taxon>
        <taxon>Rhodobacterales</taxon>
        <taxon>Paracoccaceae</taxon>
        <taxon>Pontivivens</taxon>
    </lineage>
</organism>
<dbReference type="Gene3D" id="3.40.50.10490">
    <property type="entry name" value="Glucose-6-phosphate isomerase like protein, domain 1"/>
    <property type="match status" value="1"/>
</dbReference>
<feature type="domain" description="HTH rpiR-type" evidence="4">
    <location>
        <begin position="15"/>
        <end position="91"/>
    </location>
</feature>
<evidence type="ECO:0000313" key="7">
    <source>
        <dbReference type="Proteomes" id="UP000594800"/>
    </source>
</evidence>
<evidence type="ECO:0000256" key="1">
    <source>
        <dbReference type="ARBA" id="ARBA00023015"/>
    </source>
</evidence>
<dbReference type="Proteomes" id="UP000594800">
    <property type="component" value="Chromosome"/>
</dbReference>
<dbReference type="SUPFAM" id="SSF53697">
    <property type="entry name" value="SIS domain"/>
    <property type="match status" value="1"/>
</dbReference>
<feature type="domain" description="SIS" evidence="5">
    <location>
        <begin position="132"/>
        <end position="272"/>
    </location>
</feature>
<dbReference type="PROSITE" id="PS51071">
    <property type="entry name" value="HTH_RPIR"/>
    <property type="match status" value="1"/>
</dbReference>
<dbReference type="Pfam" id="PF01380">
    <property type="entry name" value="SIS"/>
    <property type="match status" value="1"/>
</dbReference>
<dbReference type="InterPro" id="IPR001347">
    <property type="entry name" value="SIS_dom"/>
</dbReference>
<dbReference type="PANTHER" id="PTHR30514:SF1">
    <property type="entry name" value="HTH-TYPE TRANSCRIPTIONAL REGULATOR HEXR-RELATED"/>
    <property type="match status" value="1"/>
</dbReference>
<accession>A0A7S9LU45</accession>
<sequence>MTELLNASGSRIETGVLLVQLDQARSGYPTALAKAAGYILENPELAIHQSVAELSSHAKVGQASVVRLCRELGFRGYTDFKLALSADLAKRQSQTVEAPVGIRTQLDETADTLCRSILDTTALLNRDMLEVSATRILEATRIDLFGLGVSGIVAELLGYRLLRVGLTANAMRDPALAQEVSGGLGPHAVVIAVSQSGTTTETVNFARSAAEKGSFVIAVTCHPKSPLARLSNAYLQMAKLDQPSYGGPITDVPRAVMVGEALSHAIEKAEAFKRSGNLE</sequence>
<keyword evidence="2" id="KW-0238">DNA-binding</keyword>
<dbReference type="InterPro" id="IPR009057">
    <property type="entry name" value="Homeodomain-like_sf"/>
</dbReference>
<proteinExistence type="predicted"/>
<evidence type="ECO:0000313" key="6">
    <source>
        <dbReference type="EMBL" id="QPH54780.1"/>
    </source>
</evidence>
<reference evidence="6 7" key="1">
    <citation type="submission" date="2020-11" db="EMBL/GenBank/DDBJ databases">
        <title>Description of Pontivivens ytuae sp. nov. isolated from deep sea sediment of Mariana Trench.</title>
        <authorList>
            <person name="Wang Z."/>
            <person name="Sun Q.-L."/>
            <person name="Xu X.-D."/>
            <person name="Tang Y.-Z."/>
            <person name="Zhang J."/>
        </authorList>
    </citation>
    <scope>NUCLEOTIDE SEQUENCE [LARGE SCALE GENOMIC DNA]</scope>
    <source>
        <strain evidence="6 7">MT2928</strain>
    </source>
</reference>
<name>A0A7S9LU45_9RHOB</name>
<evidence type="ECO:0000259" key="5">
    <source>
        <dbReference type="PROSITE" id="PS51464"/>
    </source>
</evidence>
<dbReference type="GO" id="GO:0003700">
    <property type="term" value="F:DNA-binding transcription factor activity"/>
    <property type="evidence" value="ECO:0007669"/>
    <property type="project" value="InterPro"/>
</dbReference>
<dbReference type="PANTHER" id="PTHR30514">
    <property type="entry name" value="GLUCOKINASE"/>
    <property type="match status" value="1"/>
</dbReference>
<dbReference type="SUPFAM" id="SSF46689">
    <property type="entry name" value="Homeodomain-like"/>
    <property type="match status" value="1"/>
</dbReference>
<dbReference type="Pfam" id="PF01418">
    <property type="entry name" value="HTH_6"/>
    <property type="match status" value="1"/>
</dbReference>
<dbReference type="PROSITE" id="PS51464">
    <property type="entry name" value="SIS"/>
    <property type="match status" value="1"/>
</dbReference>
<dbReference type="GO" id="GO:1901135">
    <property type="term" value="P:carbohydrate derivative metabolic process"/>
    <property type="evidence" value="ECO:0007669"/>
    <property type="project" value="InterPro"/>
</dbReference>
<protein>
    <submittedName>
        <fullName evidence="6">MurR/RpiR family transcriptional regulator</fullName>
    </submittedName>
</protein>
<dbReference type="Gene3D" id="1.10.10.10">
    <property type="entry name" value="Winged helix-like DNA-binding domain superfamily/Winged helix DNA-binding domain"/>
    <property type="match status" value="1"/>
</dbReference>
<dbReference type="InterPro" id="IPR047640">
    <property type="entry name" value="RpiR-like"/>
</dbReference>
<dbReference type="InterPro" id="IPR000281">
    <property type="entry name" value="HTH_RpiR"/>
</dbReference>
<dbReference type="CDD" id="cd05013">
    <property type="entry name" value="SIS_RpiR"/>
    <property type="match status" value="1"/>
</dbReference>
<keyword evidence="1" id="KW-0805">Transcription regulation</keyword>
<dbReference type="GO" id="GO:0003677">
    <property type="term" value="F:DNA binding"/>
    <property type="evidence" value="ECO:0007669"/>
    <property type="project" value="UniProtKB-KW"/>
</dbReference>
<keyword evidence="3" id="KW-0804">Transcription</keyword>
<dbReference type="KEGG" id="poz:I0K15_03115"/>